<comment type="caution">
    <text evidence="3">The sequence shown here is derived from an EMBL/GenBank/DDBJ whole genome shotgun (WGS) entry which is preliminary data.</text>
</comment>
<feature type="coiled-coil region" evidence="1">
    <location>
        <begin position="455"/>
        <end position="505"/>
    </location>
</feature>
<gene>
    <name evidence="3" type="ORF">D358_01494</name>
</gene>
<feature type="region of interest" description="Disordered" evidence="2">
    <location>
        <begin position="120"/>
        <end position="158"/>
    </location>
</feature>
<dbReference type="Proteomes" id="UP000015750">
    <property type="component" value="Unassembled WGS sequence"/>
</dbReference>
<evidence type="ECO:0000313" key="4">
    <source>
        <dbReference type="Proteomes" id="UP000015750"/>
    </source>
</evidence>
<feature type="coiled-coil region" evidence="1">
    <location>
        <begin position="532"/>
        <end position="600"/>
    </location>
</feature>
<dbReference type="AlphaFoldDB" id="A0ABC9TKP3"/>
<evidence type="ECO:0000313" key="3">
    <source>
        <dbReference type="EMBL" id="EPI08719.1"/>
    </source>
</evidence>
<evidence type="ECO:0000256" key="1">
    <source>
        <dbReference type="SAM" id="Coils"/>
    </source>
</evidence>
<dbReference type="EMBL" id="ATIR01000044">
    <property type="protein sequence ID" value="EPI08719.1"/>
    <property type="molecule type" value="Genomic_DNA"/>
</dbReference>
<protein>
    <submittedName>
        <fullName evidence="3">Uncharacterized protein</fullName>
    </submittedName>
</protein>
<evidence type="ECO:0000256" key="2">
    <source>
        <dbReference type="SAM" id="MobiDB-lite"/>
    </source>
</evidence>
<proteinExistence type="predicted"/>
<dbReference type="RefSeq" id="WP_016627331.1">
    <property type="nucleotide sequence ID" value="NZ_KE351874.1"/>
</dbReference>
<keyword evidence="1" id="KW-0175">Coiled coil</keyword>
<sequence>MVNVTIRTEDKAFKKFKIPGFKVKPWERKSPPMAFKAAEELLHTIYEEMDRAGVKKGTVQITLYFEEKEIECSPIILTTDNGYPLLVDLIRQEMVQSMSETTTKEEEDLMRRLLEAIQSEVGATETNQEEEQERPKAAEAVGTAAKPVQEVTEEERLEEALLDATEEPESSDNPQETLEDDLLLEEEMDATASTPQAHKKRTTPQVTASYVEYVMPELAQELIDETLNTCSKEELFSYLNVHPEQIQDDTLEAYQKAFVEKRLKEIDFDQLRLAFKALVEDIRSDLTKELGTQFKTLAQDKPNKYADEHIDEQFSEIKTAYTQKYFDYEETQQEALASYVTAQEEAKQKELEAFEKELEQKYSERMTNERLKVDAAIQRKKEQLALSLEDERSIVYQALVTEKVQEKEQALVDFKQQTEEKAKAEVEAAALNVVSQYSEMKELIAKEVEEKSIEWQQLLTEKEALALQKEEAKKKEWAEKEEKRMRQEELDLQKEAQSLKKKELETPQQPQMNIVPVSVPQQASDSYTEQLLRELLEEKKQDQTKKDSIVRNSLLTLVCVSVLGTGAFMIQQSNTTKTALAQTQQELVEMKQQASVTQTAEMYETLDTLLEKRDFSTAFEKYTDAKSLAKMEDYFVATEDLPMLKKFTKEFKTATGNLNEAILEGDNKKIVAAYEGIKDKSNVSEKQKQAVKLAYYGLNKKDLAEKV</sequence>
<reference evidence="3 4" key="1">
    <citation type="submission" date="2013-06" db="EMBL/GenBank/DDBJ databases">
        <authorList>
            <person name="Weinstock G."/>
            <person name="Sodergren E."/>
            <person name="Lobos E.A."/>
            <person name="Fulton L."/>
            <person name="Fulton R."/>
            <person name="Courtney L."/>
            <person name="Fronick C."/>
            <person name="O'Laughlin M."/>
            <person name="Godfrey J."/>
            <person name="Wilson R.M."/>
            <person name="Miner T."/>
            <person name="Farmer C."/>
            <person name="Delehaunty K."/>
            <person name="Cordes M."/>
            <person name="Minx P."/>
            <person name="Tomlinson C."/>
            <person name="Chen J."/>
            <person name="Wollam A."/>
            <person name="Pepin K.H."/>
            <person name="Bhonagiri V."/>
            <person name="Zhang X."/>
            <person name="Warren W."/>
            <person name="Mitreva M."/>
            <person name="Mardis E.R."/>
            <person name="Wilson R.K."/>
        </authorList>
    </citation>
    <scope>NUCLEOTIDE SEQUENCE [LARGE SCALE GENOMIC DNA]</scope>
    <source>
        <strain evidence="3 4">RP2S-4</strain>
    </source>
</reference>
<name>A0ABC9TKP3_ENTFL</name>
<organism evidence="3 4">
    <name type="scientific">Enterococcus faecalis RP2S-4</name>
    <dbReference type="NCBI Taxonomy" id="1244145"/>
    <lineage>
        <taxon>Bacteria</taxon>
        <taxon>Bacillati</taxon>
        <taxon>Bacillota</taxon>
        <taxon>Bacilli</taxon>
        <taxon>Lactobacillales</taxon>
        <taxon>Enterococcaceae</taxon>
        <taxon>Enterococcus</taxon>
    </lineage>
</organism>
<accession>A0ABC9TKP3</accession>